<protein>
    <recommendedName>
        <fullName evidence="1">Nucleoid-associated protein AK829_09250</fullName>
    </recommendedName>
</protein>
<dbReference type="InterPro" id="IPR036894">
    <property type="entry name" value="YbaB-like_sf"/>
</dbReference>
<sequence length="130" mass="13385">MTQPNMPADMQELIRQAAEVQAALQRAQEELLAAEVEGTAGGGLVTITMTGGAEIKDLSIKPEAVDADDVETLQDLILAAYRDAHNKAGQLAQDKIGPLTQVQGQAPQGQGGPFGAQPAGPGEVPFGGII</sequence>
<dbReference type="EMBL" id="CP012342">
    <property type="protein sequence ID" value="AKV59299.1"/>
    <property type="molecule type" value="Genomic_DNA"/>
</dbReference>
<dbReference type="Gene3D" id="3.30.1310.10">
    <property type="entry name" value="Nucleoid-associated protein YbaB-like domain"/>
    <property type="match status" value="1"/>
</dbReference>
<dbReference type="InterPro" id="IPR004401">
    <property type="entry name" value="YbaB/EbfC"/>
</dbReference>
<dbReference type="RefSeq" id="WP_052205582.1">
    <property type="nucleotide sequence ID" value="NZ_BAAAGW010000015.1"/>
</dbReference>
<dbReference type="Proteomes" id="UP000060016">
    <property type="component" value="Chromosome"/>
</dbReference>
<dbReference type="KEGG" id="crie:AK829_09250"/>
<comment type="subcellular location">
    <subcellularLocation>
        <location evidence="1">Cytoplasm</location>
        <location evidence="1">Nucleoid</location>
    </subcellularLocation>
</comment>
<evidence type="ECO:0000313" key="3">
    <source>
        <dbReference type="Proteomes" id="UP000060016"/>
    </source>
</evidence>
<keyword evidence="3" id="KW-1185">Reference proteome</keyword>
<comment type="function">
    <text evidence="1">Binds to DNA and alters its conformation. May be involved in regulation of gene expression, nucleoid organization and DNA protection.</text>
</comment>
<dbReference type="HAMAP" id="MF_00274">
    <property type="entry name" value="DNA_YbaB_EbfC"/>
    <property type="match status" value="1"/>
</dbReference>
<dbReference type="Pfam" id="PF02575">
    <property type="entry name" value="YbaB_DNA_bd"/>
    <property type="match status" value="1"/>
</dbReference>
<keyword evidence="1" id="KW-0963">Cytoplasm</keyword>
<dbReference type="PANTHER" id="PTHR33449">
    <property type="entry name" value="NUCLEOID-ASSOCIATED PROTEIN YBAB"/>
    <property type="match status" value="1"/>
</dbReference>
<organism evidence="2 3">
    <name type="scientific">Corynebacterium riegelii</name>
    <dbReference type="NCBI Taxonomy" id="156976"/>
    <lineage>
        <taxon>Bacteria</taxon>
        <taxon>Bacillati</taxon>
        <taxon>Actinomycetota</taxon>
        <taxon>Actinomycetes</taxon>
        <taxon>Mycobacteriales</taxon>
        <taxon>Corynebacteriaceae</taxon>
        <taxon>Corynebacterium</taxon>
    </lineage>
</organism>
<dbReference type="GO" id="GO:0003677">
    <property type="term" value="F:DNA binding"/>
    <property type="evidence" value="ECO:0007669"/>
    <property type="project" value="UniProtKB-UniRule"/>
</dbReference>
<evidence type="ECO:0000256" key="1">
    <source>
        <dbReference type="HAMAP-Rule" id="MF_00274"/>
    </source>
</evidence>
<accession>A0A0K1RD09</accession>
<name>A0A0K1RD09_9CORY</name>
<dbReference type="AlphaFoldDB" id="A0A0K1RD09"/>
<dbReference type="NCBIfam" id="TIGR00103">
    <property type="entry name" value="DNA_YbaB_EbfC"/>
    <property type="match status" value="1"/>
</dbReference>
<reference evidence="2 3" key="1">
    <citation type="submission" date="2015-08" db="EMBL/GenBank/DDBJ databases">
        <authorList>
            <person name="Babu N.S."/>
            <person name="Beckwith C.J."/>
            <person name="Beseler K.G."/>
            <person name="Brison A."/>
            <person name="Carone J.V."/>
            <person name="Caskin T.P."/>
            <person name="Diamond M."/>
            <person name="Durham M.E."/>
            <person name="Foxe J.M."/>
            <person name="Go M."/>
            <person name="Henderson B.A."/>
            <person name="Jones I.B."/>
            <person name="McGettigan J.A."/>
            <person name="Micheletti S.J."/>
            <person name="Nasrallah M.E."/>
            <person name="Ortiz D."/>
            <person name="Piller C.R."/>
            <person name="Privatt S.R."/>
            <person name="Schneider S.L."/>
            <person name="Sharp S."/>
            <person name="Smith T.C."/>
            <person name="Stanton J.D."/>
            <person name="Ullery H.E."/>
            <person name="Wilson R.J."/>
            <person name="Serrano M.G."/>
            <person name="Buck G."/>
            <person name="Lee V."/>
            <person name="Wang Y."/>
            <person name="Carvalho R."/>
            <person name="Voegtly L."/>
            <person name="Shi R."/>
            <person name="Duckworth R."/>
            <person name="Johnson A."/>
            <person name="Loviza R."/>
            <person name="Walstead R."/>
            <person name="Shah Z."/>
            <person name="Kiflezghi M."/>
            <person name="Wade K."/>
            <person name="Ball S.L."/>
            <person name="Bradley K.W."/>
            <person name="Asai D.J."/>
            <person name="Bowman C.A."/>
            <person name="Russell D.A."/>
            <person name="Pope W.H."/>
            <person name="Jacobs-Sera D."/>
            <person name="Hendrix R.W."/>
            <person name="Hatfull G.F."/>
        </authorList>
    </citation>
    <scope>NUCLEOTIDE SEQUENCE [LARGE SCALE GENOMIC DNA]</scope>
    <source>
        <strain evidence="2 3">PUDD_83A45</strain>
    </source>
</reference>
<comment type="similarity">
    <text evidence="1">Belongs to the YbaB/EbfC family.</text>
</comment>
<dbReference type="PANTHER" id="PTHR33449:SF1">
    <property type="entry name" value="NUCLEOID-ASSOCIATED PROTEIN YBAB"/>
    <property type="match status" value="1"/>
</dbReference>
<comment type="subunit">
    <text evidence="1">Homodimer.</text>
</comment>
<dbReference type="SUPFAM" id="SSF82607">
    <property type="entry name" value="YbaB-like"/>
    <property type="match status" value="1"/>
</dbReference>
<proteinExistence type="inferred from homology"/>
<dbReference type="STRING" id="156976.AK829_09250"/>
<keyword evidence="1" id="KW-0238">DNA-binding</keyword>
<dbReference type="GO" id="GO:0005829">
    <property type="term" value="C:cytosol"/>
    <property type="evidence" value="ECO:0007669"/>
    <property type="project" value="TreeGrafter"/>
</dbReference>
<evidence type="ECO:0000313" key="2">
    <source>
        <dbReference type="EMBL" id="AKV59299.1"/>
    </source>
</evidence>
<dbReference type="GO" id="GO:0043590">
    <property type="term" value="C:bacterial nucleoid"/>
    <property type="evidence" value="ECO:0007669"/>
    <property type="project" value="UniProtKB-UniRule"/>
</dbReference>
<gene>
    <name evidence="2" type="ORF">AK829_09250</name>
</gene>
<dbReference type="PATRIC" id="fig|156976.3.peg.1858"/>